<keyword evidence="3" id="KW-0489">Methyltransferase</keyword>
<dbReference type="Proteomes" id="UP001285352">
    <property type="component" value="Unassembled WGS sequence"/>
</dbReference>
<evidence type="ECO:0000313" key="4">
    <source>
        <dbReference type="Proteomes" id="UP001285352"/>
    </source>
</evidence>
<dbReference type="Pfam" id="PF13847">
    <property type="entry name" value="Methyltransf_31"/>
    <property type="match status" value="1"/>
</dbReference>
<feature type="domain" description="Methyltransferase" evidence="1">
    <location>
        <begin position="177"/>
        <end position="283"/>
    </location>
</feature>
<dbReference type="Gene3D" id="3.40.50.150">
    <property type="entry name" value="Vaccinia Virus protein VP39"/>
    <property type="match status" value="1"/>
</dbReference>
<dbReference type="PANTHER" id="PTHR45128:SF2">
    <property type="entry name" value="METHYLTRANSFERASE DOMAIN-CONTAINING PROTEIN"/>
    <property type="match status" value="1"/>
</dbReference>
<dbReference type="RefSeq" id="WP_319974432.1">
    <property type="nucleotide sequence ID" value="NZ_JAXAVU010000004.1"/>
</dbReference>
<keyword evidence="4" id="KW-1185">Reference proteome</keyword>
<proteinExistence type="predicted"/>
<gene>
    <name evidence="3" type="ORF">SK854_08405</name>
</gene>
<dbReference type="PANTHER" id="PTHR45128">
    <property type="entry name" value="METHYLTRANSFERASE TYPE 11"/>
    <property type="match status" value="1"/>
</dbReference>
<dbReference type="GO" id="GO:0032259">
    <property type="term" value="P:methylation"/>
    <property type="evidence" value="ECO:0007669"/>
    <property type="project" value="UniProtKB-KW"/>
</dbReference>
<organism evidence="3 4">
    <name type="scientific">Lentzea sokolovensis</name>
    <dbReference type="NCBI Taxonomy" id="3095429"/>
    <lineage>
        <taxon>Bacteria</taxon>
        <taxon>Bacillati</taxon>
        <taxon>Actinomycetota</taxon>
        <taxon>Actinomycetes</taxon>
        <taxon>Pseudonocardiales</taxon>
        <taxon>Pseudonocardiaceae</taxon>
        <taxon>Lentzea</taxon>
    </lineage>
</organism>
<dbReference type="GO" id="GO:0008168">
    <property type="term" value="F:methyltransferase activity"/>
    <property type="evidence" value="ECO:0007669"/>
    <property type="project" value="UniProtKB-KW"/>
</dbReference>
<dbReference type="InterPro" id="IPR048711">
    <property type="entry name" value="WHD_Rv2258c"/>
</dbReference>
<dbReference type="InterPro" id="IPR025714">
    <property type="entry name" value="Methyltranfer_dom"/>
</dbReference>
<accession>A0ABU4USY9</accession>
<dbReference type="Pfam" id="PF21320">
    <property type="entry name" value="WHD_Rv2258c"/>
    <property type="match status" value="1"/>
</dbReference>
<evidence type="ECO:0000259" key="1">
    <source>
        <dbReference type="Pfam" id="PF13847"/>
    </source>
</evidence>
<dbReference type="InterPro" id="IPR029063">
    <property type="entry name" value="SAM-dependent_MTases_sf"/>
</dbReference>
<name>A0ABU4USY9_9PSEU</name>
<dbReference type="InterPro" id="IPR053173">
    <property type="entry name" value="SAM-binding_MTase"/>
</dbReference>
<dbReference type="SUPFAM" id="SSF46785">
    <property type="entry name" value="Winged helix' DNA-binding domain"/>
    <property type="match status" value="1"/>
</dbReference>
<protein>
    <submittedName>
        <fullName evidence="3">Class I SAM-dependent methyltransferase</fullName>
        <ecNumber evidence="3">2.1.-.-</ecNumber>
    </submittedName>
</protein>
<comment type="caution">
    <text evidence="3">The sequence shown here is derived from an EMBL/GenBank/DDBJ whole genome shotgun (WGS) entry which is preliminary data.</text>
</comment>
<dbReference type="CDD" id="cd02440">
    <property type="entry name" value="AdoMet_MTases"/>
    <property type="match status" value="1"/>
</dbReference>
<keyword evidence="3" id="KW-0808">Transferase</keyword>
<dbReference type="InterPro" id="IPR036390">
    <property type="entry name" value="WH_DNA-bd_sf"/>
</dbReference>
<reference evidence="3 4" key="2">
    <citation type="submission" date="2023-11" db="EMBL/GenBank/DDBJ databases">
        <authorList>
            <person name="Lara A.C."/>
            <person name="Chronakova A."/>
        </authorList>
    </citation>
    <scope>NUCLEOTIDE SEQUENCE [LARGE SCALE GENOMIC DNA]</scope>
    <source>
        <strain evidence="3 4">BCCO 10_0061</strain>
    </source>
</reference>
<dbReference type="EMBL" id="JAXAVU010000004">
    <property type="protein sequence ID" value="MDX8142129.1"/>
    <property type="molecule type" value="Genomic_DNA"/>
</dbReference>
<sequence>MTTTRPEVDTDKLMQFVFRAVDEVGATLNAALVVMGDKLGYYRAMASGDPISPAELADRTGTAEPYAREWLNAQAAGGYVTYDPATSRYTLPIEHAVALTVEDSPAFLPGMFQIALGTVHDAGRVLDAARGGSGVGWHEHNTDVHLGCERFFRPNYAANLIEGWLPALDGVTAKLQAGARVADVGCGHGASTILMAQAFPKSFFTGSDYHPESIEIARERAAAAGVGDRVTFEVASAKEFSGRDYDLVTMFDCLHDMGDPVGAARHVRDAVASDGTWMIVEPMAGDHVEDNLNPVGRTYYGFSTLLCTPASLSQDVGLALGTQAGPARIRDVAVAGGFTRFAGVAQTPFNQVLEVRP</sequence>
<evidence type="ECO:0000259" key="2">
    <source>
        <dbReference type="Pfam" id="PF21320"/>
    </source>
</evidence>
<reference evidence="3 4" key="1">
    <citation type="submission" date="2023-11" db="EMBL/GenBank/DDBJ databases">
        <title>Lentzea sokolovensis, sp. nov., Lentzea kristufkii, sp. nov., and Lentzea miocenensis, sp. nov., rare actinobacteria from Sokolov Coal Basin, Miocene lacustrine sediment, Czech Republic.</title>
        <authorList>
            <person name="Lara A."/>
            <person name="Kotroba L."/>
            <person name="Nouioui I."/>
            <person name="Neumann-Schaal M."/>
            <person name="Mast Y."/>
            <person name="Chronakova A."/>
        </authorList>
    </citation>
    <scope>NUCLEOTIDE SEQUENCE [LARGE SCALE GENOMIC DNA]</scope>
    <source>
        <strain evidence="3 4">BCCO 10_0061</strain>
    </source>
</reference>
<dbReference type="SUPFAM" id="SSF53335">
    <property type="entry name" value="S-adenosyl-L-methionine-dependent methyltransferases"/>
    <property type="match status" value="1"/>
</dbReference>
<feature type="domain" description="S-adenosylmethionine-dependent methyltransferase Rv2258c-like winged HTH" evidence="2">
    <location>
        <begin position="31"/>
        <end position="100"/>
    </location>
</feature>
<evidence type="ECO:0000313" key="3">
    <source>
        <dbReference type="EMBL" id="MDX8142129.1"/>
    </source>
</evidence>
<dbReference type="EC" id="2.1.-.-" evidence="3"/>